<protein>
    <submittedName>
        <fullName evidence="2">Esterase</fullName>
    </submittedName>
</protein>
<gene>
    <name evidence="2" type="ORF">AUC61_15090</name>
</gene>
<dbReference type="Proteomes" id="UP001320513">
    <property type="component" value="Unassembled WGS sequence"/>
</dbReference>
<accession>A0ABS9ZLX8</accession>
<feature type="domain" description="Beta-lactamase-related" evidence="1">
    <location>
        <begin position="19"/>
        <end position="368"/>
    </location>
</feature>
<reference evidence="2 3" key="1">
    <citation type="submission" date="2015-12" db="EMBL/GenBank/DDBJ databases">
        <title>Phylogenomics in the description of a new species in the Pseudomonas syringae group.</title>
        <authorList>
            <person name="Busquets A."/>
            <person name="Gomila M."/>
            <person name="Beiki F."/>
            <person name="Rahimian H."/>
            <person name="Mulet M."/>
            <person name="Sanchez D."/>
            <person name="Garcia-Valdes E."/>
            <person name="Lalucat J."/>
        </authorList>
    </citation>
    <scope>NUCLEOTIDE SEQUENCE [LARGE SCALE GENOMIC DNA]</scope>
    <source>
        <strain evidence="2 3">S25</strain>
    </source>
</reference>
<dbReference type="PANTHER" id="PTHR43283">
    <property type="entry name" value="BETA-LACTAMASE-RELATED"/>
    <property type="match status" value="1"/>
</dbReference>
<dbReference type="PANTHER" id="PTHR43283:SF3">
    <property type="entry name" value="BETA-LACTAMASE FAMILY PROTEIN (AFU_ORTHOLOGUE AFUA_5G07500)"/>
    <property type="match status" value="1"/>
</dbReference>
<keyword evidence="3" id="KW-1185">Reference proteome</keyword>
<dbReference type="Pfam" id="PF00144">
    <property type="entry name" value="Beta-lactamase"/>
    <property type="match status" value="1"/>
</dbReference>
<evidence type="ECO:0000313" key="3">
    <source>
        <dbReference type="Proteomes" id="UP001320513"/>
    </source>
</evidence>
<organism evidence="2 3">
    <name type="scientific">Pseudomonas maioricensis</name>
    <dbReference type="NCBI Taxonomy" id="1766623"/>
    <lineage>
        <taxon>Bacteria</taxon>
        <taxon>Pseudomonadati</taxon>
        <taxon>Pseudomonadota</taxon>
        <taxon>Gammaproteobacteria</taxon>
        <taxon>Pseudomonadales</taxon>
        <taxon>Pseudomonadaceae</taxon>
        <taxon>Pseudomonas</taxon>
    </lineage>
</organism>
<name>A0ABS9ZLX8_9PSED</name>
<dbReference type="InterPro" id="IPR012338">
    <property type="entry name" value="Beta-lactam/transpept-like"/>
</dbReference>
<dbReference type="RefSeq" id="WP_243247070.1">
    <property type="nucleotide sequence ID" value="NZ_LOHG01000008.1"/>
</dbReference>
<dbReference type="SUPFAM" id="SSF56601">
    <property type="entry name" value="beta-lactamase/transpeptidase-like"/>
    <property type="match status" value="1"/>
</dbReference>
<dbReference type="Gene3D" id="3.40.710.10">
    <property type="entry name" value="DD-peptidase/beta-lactamase superfamily"/>
    <property type="match status" value="1"/>
</dbReference>
<evidence type="ECO:0000313" key="2">
    <source>
        <dbReference type="EMBL" id="MCI8210858.1"/>
    </source>
</evidence>
<dbReference type="EMBL" id="LOHG01000008">
    <property type="protein sequence ID" value="MCI8210858.1"/>
    <property type="molecule type" value="Genomic_DNA"/>
</dbReference>
<comment type="caution">
    <text evidence="2">The sequence shown here is derived from an EMBL/GenBank/DDBJ whole genome shotgun (WGS) entry which is preliminary data.</text>
</comment>
<sequence length="387" mass="41533">MDVDQRLIIDEATIKRLDTVWQDVVEQGRIVGGVLLLAQDGVVRYASARGWADREAEIAVTREHSFRLASLTKLITSVCVLRLHEQGMLHLDDALTRWLPDFVPRLADGMAPGITLRHLLSHTSGLGYGFGLPPGNAYEQAGVSDGLDLVAFDQAENLKRLASVPLLFKPGCAWRYSIATEVLGVVIERVTGMALPEAIAHWVTRPLGMSASGFYIEGSQAPACAYKDHAGIPTRIGRTDELLLDSGRARVSASRHTASRAWPSAGAGMLGTADDYLRLLECLRQGGAPLLNRASTSGLLSNAIGDVHIEGRGAGWKFGLGPLLLTDPAQAGQLQGAGTWSWCGVYGCHYWVDPQAGVSLIAMTNTAVAGAWGEFPDALVAAIYRRD</sequence>
<dbReference type="InterPro" id="IPR050789">
    <property type="entry name" value="Diverse_Enzym_Activities"/>
</dbReference>
<evidence type="ECO:0000259" key="1">
    <source>
        <dbReference type="Pfam" id="PF00144"/>
    </source>
</evidence>
<proteinExistence type="predicted"/>
<dbReference type="InterPro" id="IPR001466">
    <property type="entry name" value="Beta-lactam-related"/>
</dbReference>